<name>A0A445G449_GLYSO</name>
<dbReference type="EMBL" id="QZWG01000017">
    <property type="protein sequence ID" value="RZB55963.1"/>
    <property type="molecule type" value="Genomic_DNA"/>
</dbReference>
<evidence type="ECO:0000313" key="3">
    <source>
        <dbReference type="Proteomes" id="UP000289340"/>
    </source>
</evidence>
<evidence type="ECO:0000313" key="2">
    <source>
        <dbReference type="EMBL" id="RZB55963.1"/>
    </source>
</evidence>
<keyword evidence="1" id="KW-0472">Membrane</keyword>
<organism evidence="2 3">
    <name type="scientific">Glycine soja</name>
    <name type="common">Wild soybean</name>
    <dbReference type="NCBI Taxonomy" id="3848"/>
    <lineage>
        <taxon>Eukaryota</taxon>
        <taxon>Viridiplantae</taxon>
        <taxon>Streptophyta</taxon>
        <taxon>Embryophyta</taxon>
        <taxon>Tracheophyta</taxon>
        <taxon>Spermatophyta</taxon>
        <taxon>Magnoliopsida</taxon>
        <taxon>eudicotyledons</taxon>
        <taxon>Gunneridae</taxon>
        <taxon>Pentapetalae</taxon>
        <taxon>rosids</taxon>
        <taxon>fabids</taxon>
        <taxon>Fabales</taxon>
        <taxon>Fabaceae</taxon>
        <taxon>Papilionoideae</taxon>
        <taxon>50 kb inversion clade</taxon>
        <taxon>NPAAA clade</taxon>
        <taxon>indigoferoid/millettioid clade</taxon>
        <taxon>Phaseoleae</taxon>
        <taxon>Glycine</taxon>
        <taxon>Glycine subgen. Soja</taxon>
    </lineage>
</organism>
<reference evidence="2 3" key="1">
    <citation type="submission" date="2018-09" db="EMBL/GenBank/DDBJ databases">
        <title>A high-quality reference genome of wild soybean provides a powerful tool to mine soybean genomes.</title>
        <authorList>
            <person name="Xie M."/>
            <person name="Chung C.Y.L."/>
            <person name="Li M.-W."/>
            <person name="Wong F.-L."/>
            <person name="Chan T.-F."/>
            <person name="Lam H.-M."/>
        </authorList>
    </citation>
    <scope>NUCLEOTIDE SEQUENCE [LARGE SCALE GENOMIC DNA]</scope>
    <source>
        <strain evidence="3">cv. W05</strain>
        <tissue evidence="2">Hypocotyl of etiolated seedlings</tissue>
    </source>
</reference>
<dbReference type="PANTHER" id="PTHR35317:SF11">
    <property type="entry name" value="CCHC-TYPE DOMAIN-CONTAINING PROTEIN"/>
    <property type="match status" value="1"/>
</dbReference>
<sequence>KSYGHILGVPKLRARLQPQTALAVGSEDHSQISYLQRAPKDTFPIASSCFHISGNDGKPVVTFCNSPFSRDNEVNSSNSERTMNTILWFIGPAVLVASLGFPLICLPEIFCRIFRDKSLTGEASFSHITLPIFDGENYDLWEVKMQSYMESLDLWDAVKDDYEIYPLPENLTITQIKNHKEKKMKKTKARSCLFTGVSQMIFTRIMTLKSSKTIWDYLKEEYAGDDRIRSMQVLNLRKEFELQRMEESEIIKE</sequence>
<gene>
    <name evidence="2" type="ORF">D0Y65_045286</name>
</gene>
<dbReference type="PANTHER" id="PTHR35317">
    <property type="entry name" value="OS04G0629600 PROTEIN"/>
    <property type="match status" value="1"/>
</dbReference>
<protein>
    <submittedName>
        <fullName evidence="2">Uncharacterized protein</fullName>
    </submittedName>
</protein>
<dbReference type="Proteomes" id="UP000289340">
    <property type="component" value="Chromosome 17"/>
</dbReference>
<keyword evidence="1" id="KW-1133">Transmembrane helix</keyword>
<keyword evidence="3" id="KW-1185">Reference proteome</keyword>
<comment type="caution">
    <text evidence="2">The sequence shown here is derived from an EMBL/GenBank/DDBJ whole genome shotgun (WGS) entry which is preliminary data.</text>
</comment>
<dbReference type="AlphaFoldDB" id="A0A445G449"/>
<feature type="non-terminal residue" evidence="2">
    <location>
        <position position="1"/>
    </location>
</feature>
<proteinExistence type="predicted"/>
<evidence type="ECO:0000256" key="1">
    <source>
        <dbReference type="SAM" id="Phobius"/>
    </source>
</evidence>
<feature type="transmembrane region" description="Helical" evidence="1">
    <location>
        <begin position="86"/>
        <end position="106"/>
    </location>
</feature>
<accession>A0A445G449</accession>
<keyword evidence="1" id="KW-0812">Transmembrane</keyword>
<dbReference type="Pfam" id="PF14223">
    <property type="entry name" value="Retrotran_gag_2"/>
    <property type="match status" value="1"/>
</dbReference>